<feature type="compositionally biased region" description="Basic residues" evidence="1">
    <location>
        <begin position="91"/>
        <end position="105"/>
    </location>
</feature>
<organism evidence="2">
    <name type="scientific">uncultured Thermomicrobiales bacterium</name>
    <dbReference type="NCBI Taxonomy" id="1645740"/>
    <lineage>
        <taxon>Bacteria</taxon>
        <taxon>Pseudomonadati</taxon>
        <taxon>Thermomicrobiota</taxon>
        <taxon>Thermomicrobia</taxon>
        <taxon>Thermomicrobiales</taxon>
        <taxon>environmental samples</taxon>
    </lineage>
</organism>
<dbReference type="EMBL" id="CADCWM010001102">
    <property type="protein sequence ID" value="CAA9588365.1"/>
    <property type="molecule type" value="Genomic_DNA"/>
</dbReference>
<reference evidence="2" key="1">
    <citation type="submission" date="2020-02" db="EMBL/GenBank/DDBJ databases">
        <authorList>
            <person name="Meier V. D."/>
        </authorList>
    </citation>
    <scope>NUCLEOTIDE SEQUENCE</scope>
    <source>
        <strain evidence="2">AVDCRST_MAG88</strain>
    </source>
</reference>
<dbReference type="AlphaFoldDB" id="A0A6J4VTB1"/>
<feature type="compositionally biased region" description="Low complexity" evidence="1">
    <location>
        <begin position="119"/>
        <end position="128"/>
    </location>
</feature>
<evidence type="ECO:0000313" key="2">
    <source>
        <dbReference type="EMBL" id="CAA9588365.1"/>
    </source>
</evidence>
<feature type="compositionally biased region" description="Basic residues" evidence="1">
    <location>
        <begin position="1"/>
        <end position="12"/>
    </location>
</feature>
<feature type="non-terminal residue" evidence="2">
    <location>
        <position position="1"/>
    </location>
</feature>
<feature type="compositionally biased region" description="Gly residues" evidence="1">
    <location>
        <begin position="37"/>
        <end position="52"/>
    </location>
</feature>
<proteinExistence type="predicted"/>
<feature type="region of interest" description="Disordered" evidence="1">
    <location>
        <begin position="1"/>
        <end position="141"/>
    </location>
</feature>
<feature type="non-terminal residue" evidence="2">
    <location>
        <position position="141"/>
    </location>
</feature>
<protein>
    <submittedName>
        <fullName evidence="2">Predicted L-lactate dehydrogenase, Fe-S oxidoreductase subunit YkgE / Predicted L-lactate dehydrogenase, Iron-sulfur cluster-binding subunit YkgF</fullName>
    </submittedName>
</protein>
<gene>
    <name evidence="2" type="ORF">AVDCRST_MAG88-4377</name>
</gene>
<accession>A0A6J4VTB1</accession>
<sequence length="141" mass="15021">AGRRARRPRRPGGHLSQLLPVAQRARSQGAAAPPDHGGAGAGTARAAGGGGLLRLRRLGLERPPAAGRAHLGAQAGEPRPDRGDHPDHRQPRLHHAPARRHRRERAHGPRPPPRRTPRRAAAGAVPRRVLWAGGARGGRRL</sequence>
<name>A0A6J4VTB1_9BACT</name>
<feature type="compositionally biased region" description="Basic and acidic residues" evidence="1">
    <location>
        <begin position="78"/>
        <end position="90"/>
    </location>
</feature>
<evidence type="ECO:0000256" key="1">
    <source>
        <dbReference type="SAM" id="MobiDB-lite"/>
    </source>
</evidence>